<sequence length="163" mass="17784">MRSHPHLSTKRTALYRLYDAAGVLLYVGITHDPDARWASHAATKPWWGDVERRVLEWHDSRDAAEVAEVETIRTELPRYNVAASPLAPGPRTLDSSELPVSEAKGNLSSVARRVASGRLVWLVGRGRARTRQAALVPVEIGELVDQAGGPDAAAAILREHAAK</sequence>
<dbReference type="Proteomes" id="UP000199155">
    <property type="component" value="Unassembled WGS sequence"/>
</dbReference>
<accession>A0A1G9J8H1</accession>
<protein>
    <submittedName>
        <fullName evidence="2">GIY-YIG catalytic domain-containing protein</fullName>
    </submittedName>
</protein>
<dbReference type="AlphaFoldDB" id="A0A1G9J8H1"/>
<dbReference type="SUPFAM" id="SSF82771">
    <property type="entry name" value="GIY-YIG endonuclease"/>
    <property type="match status" value="1"/>
</dbReference>
<name>A0A1G9J8H1_9ACTN</name>
<feature type="domain" description="GIY-YIG" evidence="1">
    <location>
        <begin position="10"/>
        <end position="81"/>
    </location>
</feature>
<dbReference type="InterPro" id="IPR000305">
    <property type="entry name" value="GIY-YIG_endonuc"/>
</dbReference>
<dbReference type="Pfam" id="PF01541">
    <property type="entry name" value="GIY-YIG"/>
    <property type="match status" value="1"/>
</dbReference>
<evidence type="ECO:0000313" key="3">
    <source>
        <dbReference type="Proteomes" id="UP000199155"/>
    </source>
</evidence>
<evidence type="ECO:0000313" key="2">
    <source>
        <dbReference type="EMBL" id="SDL33444.1"/>
    </source>
</evidence>
<dbReference type="CDD" id="cd00719">
    <property type="entry name" value="GIY-YIG_SF"/>
    <property type="match status" value="1"/>
</dbReference>
<dbReference type="EMBL" id="FNFF01000028">
    <property type="protein sequence ID" value="SDL33444.1"/>
    <property type="molecule type" value="Genomic_DNA"/>
</dbReference>
<dbReference type="RefSeq" id="WP_107407058.1">
    <property type="nucleotide sequence ID" value="NZ_FNFF01000028.1"/>
</dbReference>
<organism evidence="2 3">
    <name type="scientific">Streptomyces indicus</name>
    <dbReference type="NCBI Taxonomy" id="417292"/>
    <lineage>
        <taxon>Bacteria</taxon>
        <taxon>Bacillati</taxon>
        <taxon>Actinomycetota</taxon>
        <taxon>Actinomycetes</taxon>
        <taxon>Kitasatosporales</taxon>
        <taxon>Streptomycetaceae</taxon>
        <taxon>Streptomyces</taxon>
    </lineage>
</organism>
<dbReference type="PROSITE" id="PS50164">
    <property type="entry name" value="GIY_YIG"/>
    <property type="match status" value="1"/>
</dbReference>
<proteinExistence type="predicted"/>
<dbReference type="OrthoDB" id="4336423at2"/>
<gene>
    <name evidence="2" type="ORF">SAMN05421806_12830</name>
</gene>
<dbReference type="InterPro" id="IPR035901">
    <property type="entry name" value="GIY-YIG_endonuc_sf"/>
</dbReference>
<evidence type="ECO:0000259" key="1">
    <source>
        <dbReference type="PROSITE" id="PS50164"/>
    </source>
</evidence>
<dbReference type="STRING" id="417292.SAMN05421806_12830"/>
<reference evidence="2 3" key="1">
    <citation type="submission" date="2016-10" db="EMBL/GenBank/DDBJ databases">
        <authorList>
            <person name="de Groot N.N."/>
        </authorList>
    </citation>
    <scope>NUCLEOTIDE SEQUENCE [LARGE SCALE GENOMIC DNA]</scope>
    <source>
        <strain evidence="2 3">CGMCC 4.5727</strain>
    </source>
</reference>
<keyword evidence="3" id="KW-1185">Reference proteome</keyword>